<sequence length="267" mass="30327">MNKNISKLLLPSVVMLTLAACGTTEKTSDQSDWVSLFNGKNLDGWTPKFNGSVVGENYNNTFRVEDGLLTVSYDQWDEFKDYKMGHLFTNESYSNYRVRVEYRFLGEQVTDDPKLAWAYRNNGVMLHTPPAQDMELDQAFPISAEAQLLGGNGTDLRTTGNFCSPSTNIVQNGELKTEHCIKSNSKTFHGDQWVWFEAEVHADGRIKHFINDELVFEYSELQIDPQDEYGAKWLAAGKPLKITQGHFAIQAETHPTQFRVIEIKSLD</sequence>
<dbReference type="Pfam" id="PF06439">
    <property type="entry name" value="3keto-disac_hyd"/>
    <property type="match status" value="1"/>
</dbReference>
<dbReference type="PROSITE" id="PS51257">
    <property type="entry name" value="PROKAR_LIPOPROTEIN"/>
    <property type="match status" value="1"/>
</dbReference>
<evidence type="ECO:0000313" key="3">
    <source>
        <dbReference type="EMBL" id="MCF2947532.1"/>
    </source>
</evidence>
<dbReference type="InterPro" id="IPR010496">
    <property type="entry name" value="AL/BT2_dom"/>
</dbReference>
<feature type="domain" description="3-keto-alpha-glucoside-1,2-lyase/3-keto-2-hydroxy-glucal hydratase" evidence="2">
    <location>
        <begin position="32"/>
        <end position="264"/>
    </location>
</feature>
<gene>
    <name evidence="3" type="ORF">L0668_05390</name>
</gene>
<reference evidence="3 4" key="1">
    <citation type="submission" date="2022-01" db="EMBL/GenBank/DDBJ databases">
        <title>Paraglaciecola sp. G1-23.</title>
        <authorList>
            <person name="Jin M.S."/>
            <person name="Han D.M."/>
            <person name="Kim H.M."/>
            <person name="Jeon C.O."/>
        </authorList>
    </citation>
    <scope>NUCLEOTIDE SEQUENCE [LARGE SCALE GENOMIC DNA]</scope>
    <source>
        <strain evidence="3 4">G1-23</strain>
    </source>
</reference>
<comment type="caution">
    <text evidence="3">The sequence shown here is derived from an EMBL/GenBank/DDBJ whole genome shotgun (WGS) entry which is preliminary data.</text>
</comment>
<proteinExistence type="predicted"/>
<dbReference type="RefSeq" id="WP_235311051.1">
    <property type="nucleotide sequence ID" value="NZ_JAKGAS010000002.1"/>
</dbReference>
<accession>A0ABS9D3L5</accession>
<dbReference type="EMBL" id="JAKGAS010000002">
    <property type="protein sequence ID" value="MCF2947532.1"/>
    <property type="molecule type" value="Genomic_DNA"/>
</dbReference>
<dbReference type="Proteomes" id="UP001521137">
    <property type="component" value="Unassembled WGS sequence"/>
</dbReference>
<feature type="chain" id="PRO_5046112590" evidence="1">
    <location>
        <begin position="20"/>
        <end position="267"/>
    </location>
</feature>
<evidence type="ECO:0000313" key="4">
    <source>
        <dbReference type="Proteomes" id="UP001521137"/>
    </source>
</evidence>
<keyword evidence="1" id="KW-0732">Signal</keyword>
<protein>
    <submittedName>
        <fullName evidence="3">DUF1080 domain-containing protein</fullName>
    </submittedName>
</protein>
<evidence type="ECO:0000259" key="2">
    <source>
        <dbReference type="Pfam" id="PF06439"/>
    </source>
</evidence>
<organism evidence="3 4">
    <name type="scientific">Paraglaciecola algarum</name>
    <dbReference type="NCBI Taxonomy" id="3050085"/>
    <lineage>
        <taxon>Bacteria</taxon>
        <taxon>Pseudomonadati</taxon>
        <taxon>Pseudomonadota</taxon>
        <taxon>Gammaproteobacteria</taxon>
        <taxon>Alteromonadales</taxon>
        <taxon>Alteromonadaceae</taxon>
        <taxon>Paraglaciecola</taxon>
    </lineage>
</organism>
<keyword evidence="4" id="KW-1185">Reference proteome</keyword>
<name>A0ABS9D3L5_9ALTE</name>
<dbReference type="Gene3D" id="2.60.120.560">
    <property type="entry name" value="Exo-inulinase, domain 1"/>
    <property type="match status" value="1"/>
</dbReference>
<evidence type="ECO:0000256" key="1">
    <source>
        <dbReference type="SAM" id="SignalP"/>
    </source>
</evidence>
<feature type="signal peptide" evidence="1">
    <location>
        <begin position="1"/>
        <end position="19"/>
    </location>
</feature>